<evidence type="ECO:0000313" key="9">
    <source>
        <dbReference type="EMBL" id="SBW12197.1"/>
    </source>
</evidence>
<dbReference type="Pfam" id="PF02472">
    <property type="entry name" value="ExbD"/>
    <property type="match status" value="1"/>
</dbReference>
<keyword evidence="6 8" id="KW-0472">Membrane</keyword>
<evidence type="ECO:0000256" key="8">
    <source>
        <dbReference type="SAM" id="Phobius"/>
    </source>
</evidence>
<dbReference type="EMBL" id="FLUO01000002">
    <property type="protein sequence ID" value="SBW12197.1"/>
    <property type="molecule type" value="Genomic_DNA"/>
</dbReference>
<accession>A0A212KKL8</accession>
<evidence type="ECO:0000256" key="5">
    <source>
        <dbReference type="ARBA" id="ARBA00022989"/>
    </source>
</evidence>
<sequence length="137" mass="14716">MIPLARRRRESALPDVTPLLDVVFILLIFFVLAAAFAVHGVEMRLPKSSAARAYAGRPLEVTLAADGTLGHDGRAITLRDLAFLVRRNGEGEAKTRPILLIPDREAQVGAFMEAVNAIRDNGGDRLVIAAQPVAPAP</sequence>
<keyword evidence="7" id="KW-0813">Transport</keyword>
<comment type="subcellular location">
    <subcellularLocation>
        <location evidence="1">Cell membrane</location>
        <topology evidence="1">Single-pass membrane protein</topology>
    </subcellularLocation>
    <subcellularLocation>
        <location evidence="7">Cell membrane</location>
        <topology evidence="7">Single-pass type II membrane protein</topology>
    </subcellularLocation>
</comment>
<dbReference type="PANTHER" id="PTHR30558">
    <property type="entry name" value="EXBD MEMBRANE COMPONENT OF PMF-DRIVEN MACROMOLECULE IMPORT SYSTEM"/>
    <property type="match status" value="1"/>
</dbReference>
<evidence type="ECO:0000256" key="4">
    <source>
        <dbReference type="ARBA" id="ARBA00022692"/>
    </source>
</evidence>
<dbReference type="AlphaFoldDB" id="A0A212KKL8"/>
<dbReference type="GO" id="GO:0005886">
    <property type="term" value="C:plasma membrane"/>
    <property type="evidence" value="ECO:0007669"/>
    <property type="project" value="UniProtKB-SubCell"/>
</dbReference>
<comment type="similarity">
    <text evidence="2 7">Belongs to the ExbD/TolR family.</text>
</comment>
<evidence type="ECO:0000256" key="7">
    <source>
        <dbReference type="RuleBase" id="RU003879"/>
    </source>
</evidence>
<dbReference type="GO" id="GO:0022857">
    <property type="term" value="F:transmembrane transporter activity"/>
    <property type="evidence" value="ECO:0007669"/>
    <property type="project" value="InterPro"/>
</dbReference>
<evidence type="ECO:0000256" key="3">
    <source>
        <dbReference type="ARBA" id="ARBA00022475"/>
    </source>
</evidence>
<keyword evidence="4 7" id="KW-0812">Transmembrane</keyword>
<dbReference type="GO" id="GO:0015031">
    <property type="term" value="P:protein transport"/>
    <property type="evidence" value="ECO:0007669"/>
    <property type="project" value="UniProtKB-KW"/>
</dbReference>
<keyword evidence="7" id="KW-0653">Protein transport</keyword>
<dbReference type="InterPro" id="IPR003400">
    <property type="entry name" value="ExbD"/>
</dbReference>
<evidence type="ECO:0000256" key="1">
    <source>
        <dbReference type="ARBA" id="ARBA00004162"/>
    </source>
</evidence>
<keyword evidence="3" id="KW-1003">Cell membrane</keyword>
<dbReference type="PANTHER" id="PTHR30558:SF3">
    <property type="entry name" value="BIOPOLYMER TRANSPORT PROTEIN EXBD-RELATED"/>
    <property type="match status" value="1"/>
</dbReference>
<dbReference type="Gene3D" id="3.30.420.270">
    <property type="match status" value="1"/>
</dbReference>
<reference evidence="9" key="1">
    <citation type="submission" date="2016-04" db="EMBL/GenBank/DDBJ databases">
        <authorList>
            <person name="Evans L.H."/>
            <person name="Alamgir A."/>
            <person name="Owens N."/>
            <person name="Weber N.D."/>
            <person name="Virtaneva K."/>
            <person name="Barbian K."/>
            <person name="Babar A."/>
            <person name="Rosenke K."/>
        </authorList>
    </citation>
    <scope>NUCLEOTIDE SEQUENCE</scope>
    <source>
        <strain evidence="9">86</strain>
    </source>
</reference>
<keyword evidence="5 8" id="KW-1133">Transmembrane helix</keyword>
<protein>
    <submittedName>
        <fullName evidence="9">Outer membrane transport energization protein ExbD</fullName>
    </submittedName>
</protein>
<evidence type="ECO:0000256" key="2">
    <source>
        <dbReference type="ARBA" id="ARBA00005811"/>
    </source>
</evidence>
<evidence type="ECO:0000256" key="6">
    <source>
        <dbReference type="ARBA" id="ARBA00023136"/>
    </source>
</evidence>
<feature type="transmembrane region" description="Helical" evidence="8">
    <location>
        <begin position="20"/>
        <end position="38"/>
    </location>
</feature>
<proteinExistence type="inferred from homology"/>
<organism evidence="9">
    <name type="scientific">uncultured Alphaproteobacteria bacterium</name>
    <dbReference type="NCBI Taxonomy" id="91750"/>
    <lineage>
        <taxon>Bacteria</taxon>
        <taxon>Pseudomonadati</taxon>
        <taxon>Pseudomonadota</taxon>
        <taxon>Alphaproteobacteria</taxon>
        <taxon>environmental samples</taxon>
    </lineage>
</organism>
<name>A0A212KKL8_9PROT</name>
<gene>
    <name evidence="9" type="ORF">KL86APRO_20491</name>
</gene>